<accession>A0A0G0JHC3</accession>
<name>A0A0G0JHC3_9BACT</name>
<evidence type="ECO:0000256" key="1">
    <source>
        <dbReference type="SAM" id="Phobius"/>
    </source>
</evidence>
<evidence type="ECO:0008006" key="4">
    <source>
        <dbReference type="Google" id="ProtNLM"/>
    </source>
</evidence>
<reference evidence="2 3" key="1">
    <citation type="journal article" date="2015" name="Nature">
        <title>rRNA introns, odd ribosomes, and small enigmatic genomes across a large radiation of phyla.</title>
        <authorList>
            <person name="Brown C.T."/>
            <person name="Hug L.A."/>
            <person name="Thomas B.C."/>
            <person name="Sharon I."/>
            <person name="Castelle C.J."/>
            <person name="Singh A."/>
            <person name="Wilkins M.J."/>
            <person name="Williams K.H."/>
            <person name="Banfield J.F."/>
        </authorList>
    </citation>
    <scope>NUCLEOTIDE SEQUENCE [LARGE SCALE GENOMIC DNA]</scope>
</reference>
<dbReference type="PROSITE" id="PS00018">
    <property type="entry name" value="EF_HAND_1"/>
    <property type="match status" value="1"/>
</dbReference>
<evidence type="ECO:0000313" key="2">
    <source>
        <dbReference type="EMBL" id="KKQ36159.1"/>
    </source>
</evidence>
<feature type="transmembrane region" description="Helical" evidence="1">
    <location>
        <begin position="5"/>
        <end position="21"/>
    </location>
</feature>
<sequence length="401" mass="45134">MKRPLYLLIVGVSVFLIYSFFNPSQKPVFSAANEIQIVGDYIQQSIVSKDGLQSWYRICPIDLNKPENVTDWGKCTPFQGPVMIDELGLPSYTQKTGIRDISGYITLIDNQPHLHQSLLSSDGKTIWSMSCPVRDTIEWNNCVKNENGKIWSIEKVTDFTLPNGANAIIKNLSELAINVESIDAETDLSGLLTQFLISEDGKMWMRICMTNNIIGLGQCLPWFLENISEMTTGAPIENIKDIEDFSLYAIQKFDKEIEFTISLLHADGDRVYEQKCNIDLSEALNADLSKAGSDMQSVFGCETTWEEAQLSKLFVPPIGFGNKYASFNTYAYQTFHPMKLCVLKDQGDISCNGIKDEEDHALWWTEHTGITTPQFADIDDDGSVTGTDFELLRQKHFPNSP</sequence>
<keyword evidence="1" id="KW-1133">Transmembrane helix</keyword>
<comment type="caution">
    <text evidence="2">The sequence shown here is derived from an EMBL/GenBank/DDBJ whole genome shotgun (WGS) entry which is preliminary data.</text>
</comment>
<gene>
    <name evidence="2" type="ORF">US54_C0078G0005</name>
</gene>
<keyword evidence="1" id="KW-0812">Transmembrane</keyword>
<organism evidence="2 3">
    <name type="scientific">Candidatus Roizmanbacteria bacterium GW2011_GWA2_37_7</name>
    <dbReference type="NCBI Taxonomy" id="1618481"/>
    <lineage>
        <taxon>Bacteria</taxon>
        <taxon>Candidatus Roizmaniibacteriota</taxon>
    </lineage>
</organism>
<dbReference type="Proteomes" id="UP000034471">
    <property type="component" value="Unassembled WGS sequence"/>
</dbReference>
<evidence type="ECO:0000313" key="3">
    <source>
        <dbReference type="Proteomes" id="UP000034471"/>
    </source>
</evidence>
<dbReference type="InterPro" id="IPR018247">
    <property type="entry name" value="EF_Hand_1_Ca_BS"/>
</dbReference>
<keyword evidence="1" id="KW-0472">Membrane</keyword>
<dbReference type="EMBL" id="LBTJ01000078">
    <property type="protein sequence ID" value="KKQ36159.1"/>
    <property type="molecule type" value="Genomic_DNA"/>
</dbReference>
<protein>
    <recommendedName>
        <fullName evidence="4">Dockerin domain-containing protein</fullName>
    </recommendedName>
</protein>
<dbReference type="AlphaFoldDB" id="A0A0G0JHC3"/>
<proteinExistence type="predicted"/>